<accession>A0A7W9HR37</accession>
<keyword evidence="2" id="KW-1185">Reference proteome</keyword>
<evidence type="ECO:0000313" key="2">
    <source>
        <dbReference type="Proteomes" id="UP000552097"/>
    </source>
</evidence>
<reference evidence="1 2" key="1">
    <citation type="submission" date="2020-08" db="EMBL/GenBank/DDBJ databases">
        <title>Sequencing the genomes of 1000 actinobacteria strains.</title>
        <authorList>
            <person name="Klenk H.-P."/>
        </authorList>
    </citation>
    <scope>NUCLEOTIDE SEQUENCE [LARGE SCALE GENOMIC DNA]</scope>
    <source>
        <strain evidence="1 2">DSM 45486</strain>
    </source>
</reference>
<dbReference type="Proteomes" id="UP000552097">
    <property type="component" value="Unassembled WGS sequence"/>
</dbReference>
<dbReference type="AlphaFoldDB" id="A0A7W9HR37"/>
<evidence type="ECO:0000313" key="1">
    <source>
        <dbReference type="EMBL" id="MBB5806895.1"/>
    </source>
</evidence>
<dbReference type="EMBL" id="JACHMO010000001">
    <property type="protein sequence ID" value="MBB5806895.1"/>
    <property type="molecule type" value="Genomic_DNA"/>
</dbReference>
<organism evidence="1 2">
    <name type="scientific">Saccharothrix ecbatanensis</name>
    <dbReference type="NCBI Taxonomy" id="1105145"/>
    <lineage>
        <taxon>Bacteria</taxon>
        <taxon>Bacillati</taxon>
        <taxon>Actinomycetota</taxon>
        <taxon>Actinomycetes</taxon>
        <taxon>Pseudonocardiales</taxon>
        <taxon>Pseudonocardiaceae</taxon>
        <taxon>Saccharothrix</taxon>
    </lineage>
</organism>
<proteinExistence type="predicted"/>
<sequence length="44" mass="5111">MLVESSSTISMPQAKIRVESVGSTRLNRFASMGRMSRREIHRMW</sequence>
<comment type="caution">
    <text evidence="1">The sequence shown here is derived from an EMBL/GenBank/DDBJ whole genome shotgun (WGS) entry which is preliminary data.</text>
</comment>
<gene>
    <name evidence="1" type="ORF">F4560_006663</name>
</gene>
<protein>
    <submittedName>
        <fullName evidence="1">Uncharacterized protein</fullName>
    </submittedName>
</protein>
<name>A0A7W9HR37_9PSEU</name>